<dbReference type="RefSeq" id="WP_346189382.1">
    <property type="nucleotide sequence ID" value="NZ_BAABRL010000009.1"/>
</dbReference>
<evidence type="ECO:0000313" key="1">
    <source>
        <dbReference type="EMBL" id="GAA5496764.1"/>
    </source>
</evidence>
<comment type="caution">
    <text evidence="1">The sequence shown here is derived from an EMBL/GenBank/DDBJ whole genome shotgun (WGS) entry which is preliminary data.</text>
</comment>
<accession>A0ABP9V4C2</accession>
<name>A0ABP9V4C2_9BACT</name>
<protein>
    <submittedName>
        <fullName evidence="1">Uncharacterized protein</fullName>
    </submittedName>
</protein>
<proteinExistence type="predicted"/>
<evidence type="ECO:0000313" key="2">
    <source>
        <dbReference type="Proteomes" id="UP001424741"/>
    </source>
</evidence>
<dbReference type="EMBL" id="BAABRL010000009">
    <property type="protein sequence ID" value="GAA5496764.1"/>
    <property type="molecule type" value="Genomic_DNA"/>
</dbReference>
<organism evidence="1 2">
    <name type="scientific">Rubritalea halochordaticola</name>
    <dbReference type="NCBI Taxonomy" id="714537"/>
    <lineage>
        <taxon>Bacteria</taxon>
        <taxon>Pseudomonadati</taxon>
        <taxon>Verrucomicrobiota</taxon>
        <taxon>Verrucomicrobiia</taxon>
        <taxon>Verrucomicrobiales</taxon>
        <taxon>Rubritaleaceae</taxon>
        <taxon>Rubritalea</taxon>
    </lineage>
</organism>
<reference evidence="1 2" key="1">
    <citation type="submission" date="2024-02" db="EMBL/GenBank/DDBJ databases">
        <title>Rubritalea halochordaticola NBRC 107102.</title>
        <authorList>
            <person name="Ichikawa N."/>
            <person name="Katano-Makiyama Y."/>
            <person name="Hidaka K."/>
        </authorList>
    </citation>
    <scope>NUCLEOTIDE SEQUENCE [LARGE SCALE GENOMIC DNA]</scope>
    <source>
        <strain evidence="1 2">NBRC 107102</strain>
    </source>
</reference>
<dbReference type="Proteomes" id="UP001424741">
    <property type="component" value="Unassembled WGS sequence"/>
</dbReference>
<sequence>MTACCCLFSLAGKSLAQDNKLLQSQLETTYGTWRNAMIKKDPRAWSQTTATHRQLHIKNRILSEKRAFPSAVFEVPASPPAIDNLKALRVTQNGATATAVYFGKVDFGVGGQPTDNLLLLHFLNERGSWKYDTADYINLGALPEIRKKLQAGDYSYVQHEDFKASGKTPEMPITVKGAQYIAKVYVFCPGREVKVKVNRISDHRFQDTKQAEVIIGGAKAGRNDLQFATKLLEGAKGTEPLSIRVYLMSTVPGVKPVKIYEYQVADKGEVKAYGSGTFVIDNKVHNQLLGR</sequence>
<gene>
    <name evidence="1" type="ORF">Rhal01_02949</name>
</gene>
<keyword evidence="2" id="KW-1185">Reference proteome</keyword>